<protein>
    <submittedName>
        <fullName evidence="2">Uncharacterized protein</fullName>
    </submittedName>
</protein>
<keyword evidence="1" id="KW-0472">Membrane</keyword>
<name>A0A268NW45_SHOCL</name>
<dbReference type="AlphaFoldDB" id="A0A268NW45"/>
<evidence type="ECO:0000256" key="1">
    <source>
        <dbReference type="SAM" id="Phobius"/>
    </source>
</evidence>
<organism evidence="2 3">
    <name type="scientific">Shouchella clausii</name>
    <name type="common">Alkalihalobacillus clausii</name>
    <dbReference type="NCBI Taxonomy" id="79880"/>
    <lineage>
        <taxon>Bacteria</taxon>
        <taxon>Bacillati</taxon>
        <taxon>Bacillota</taxon>
        <taxon>Bacilli</taxon>
        <taxon>Bacillales</taxon>
        <taxon>Bacillaceae</taxon>
        <taxon>Shouchella</taxon>
    </lineage>
</organism>
<evidence type="ECO:0000313" key="3">
    <source>
        <dbReference type="Proteomes" id="UP000216207"/>
    </source>
</evidence>
<reference evidence="2 3" key="1">
    <citation type="submission" date="2017-07" db="EMBL/GenBank/DDBJ databases">
        <title>Isolation and whole genome analysis of endospore-forming bacteria from heroin.</title>
        <authorList>
            <person name="Kalinowski J."/>
            <person name="Ahrens B."/>
            <person name="Al-Dilaimi A."/>
            <person name="Winkler A."/>
            <person name="Wibberg D."/>
            <person name="Schleenbecker U."/>
            <person name="Ruckert C."/>
            <person name="Wolfel R."/>
            <person name="Grass G."/>
        </authorList>
    </citation>
    <scope>NUCLEOTIDE SEQUENCE [LARGE SCALE GENOMIC DNA]</scope>
    <source>
        <strain evidence="2 3">7539</strain>
    </source>
</reference>
<accession>A0A268NW45</accession>
<sequence>MKLTLALLKFIEIVFVYVIPIGLTSLVIVNITLYHYSGFKLYGVELGLSFIGSLLIGYAAGYAADKYKKHLYRAYCKNKDLDPTKLSSWNEWTYQQVMKER</sequence>
<proteinExistence type="predicted"/>
<dbReference type="EMBL" id="NPCC01000030">
    <property type="protein sequence ID" value="PAE87706.1"/>
    <property type="molecule type" value="Genomic_DNA"/>
</dbReference>
<keyword evidence="1" id="KW-0812">Transmembrane</keyword>
<comment type="caution">
    <text evidence="2">The sequence shown here is derived from an EMBL/GenBank/DDBJ whole genome shotgun (WGS) entry which is preliminary data.</text>
</comment>
<keyword evidence="1" id="KW-1133">Transmembrane helix</keyword>
<feature type="transmembrane region" description="Helical" evidence="1">
    <location>
        <begin position="46"/>
        <end position="64"/>
    </location>
</feature>
<dbReference type="RefSeq" id="WP_095327034.1">
    <property type="nucleotide sequence ID" value="NZ_NPCC01000030.1"/>
</dbReference>
<gene>
    <name evidence="2" type="ORF">CHH72_16845</name>
</gene>
<evidence type="ECO:0000313" key="2">
    <source>
        <dbReference type="EMBL" id="PAE87706.1"/>
    </source>
</evidence>
<dbReference type="Proteomes" id="UP000216207">
    <property type="component" value="Unassembled WGS sequence"/>
</dbReference>
<feature type="transmembrane region" description="Helical" evidence="1">
    <location>
        <begin position="12"/>
        <end position="34"/>
    </location>
</feature>